<dbReference type="SUPFAM" id="SSF53335">
    <property type="entry name" value="S-adenosyl-L-methionine-dependent methyltransferases"/>
    <property type="match status" value="1"/>
</dbReference>
<dbReference type="Pfam" id="PF04989">
    <property type="entry name" value="RMNT_CmcI"/>
    <property type="match status" value="1"/>
</dbReference>
<dbReference type="InterPro" id="IPR029063">
    <property type="entry name" value="SAM-dependent_MTases_sf"/>
</dbReference>
<comment type="caution">
    <text evidence="1">The sequence shown here is derived from an EMBL/GenBank/DDBJ whole genome shotgun (WGS) entry which is preliminary data.</text>
</comment>
<proteinExistence type="predicted"/>
<protein>
    <submittedName>
        <fullName evidence="1">CmcI family methyltransferase</fullName>
    </submittedName>
</protein>
<dbReference type="Gene3D" id="3.40.50.150">
    <property type="entry name" value="Vaccinia Virus protein VP39"/>
    <property type="match status" value="1"/>
</dbReference>
<evidence type="ECO:0000313" key="2">
    <source>
        <dbReference type="Proteomes" id="UP001596435"/>
    </source>
</evidence>
<reference evidence="2" key="1">
    <citation type="journal article" date="2019" name="Int. J. Syst. Evol. Microbiol.">
        <title>The Global Catalogue of Microorganisms (GCM) 10K type strain sequencing project: providing services to taxonomists for standard genome sequencing and annotation.</title>
        <authorList>
            <consortium name="The Broad Institute Genomics Platform"/>
            <consortium name="The Broad Institute Genome Sequencing Center for Infectious Disease"/>
            <person name="Wu L."/>
            <person name="Ma J."/>
        </authorList>
    </citation>
    <scope>NUCLEOTIDE SEQUENCE [LARGE SCALE GENOMIC DNA]</scope>
    <source>
        <strain evidence="2">CGMCC 1.12859</strain>
    </source>
</reference>
<sequence>MAEPGYEVNELAETAERLVVAKVARQGGIATYHDHHIRRAVTKARRTGQADELTSYVGLLTAERFQDPLPRLDRTDRDVLAALAFPARNFVATQGVTEHLTWAGQPLYKTVFDLACYPMLLAELGPGTIIELGSGSGGSALWLADVAEAHGLQPVIISIDRTAVDLKDDRVSFRTGDVRHLDEVLTDCDDLPRPWLVIEDAHAHVRTVLDFFDTRLTAGDYLLIEDSLAKRATLRDFLRDSPHHYRLDTRFLDLFGENSTSAIDSILRRV</sequence>
<evidence type="ECO:0000313" key="1">
    <source>
        <dbReference type="EMBL" id="MFC7178917.1"/>
    </source>
</evidence>
<dbReference type="EMBL" id="JBHTAJ010000007">
    <property type="protein sequence ID" value="MFC7178917.1"/>
    <property type="molecule type" value="Genomic_DNA"/>
</dbReference>
<organism evidence="1 2">
    <name type="scientific">Kitasatospora paranensis</name>
    <dbReference type="NCBI Taxonomy" id="258053"/>
    <lineage>
        <taxon>Bacteria</taxon>
        <taxon>Bacillati</taxon>
        <taxon>Actinomycetota</taxon>
        <taxon>Actinomycetes</taxon>
        <taxon>Kitasatosporales</taxon>
        <taxon>Streptomycetaceae</taxon>
        <taxon>Kitasatospora</taxon>
    </lineage>
</organism>
<dbReference type="RefSeq" id="WP_345704930.1">
    <property type="nucleotide sequence ID" value="NZ_BAABKV010000001.1"/>
</dbReference>
<keyword evidence="2" id="KW-1185">Reference proteome</keyword>
<gene>
    <name evidence="1" type="ORF">ACFQMG_04985</name>
</gene>
<dbReference type="GO" id="GO:0032259">
    <property type="term" value="P:methylation"/>
    <property type="evidence" value="ECO:0007669"/>
    <property type="project" value="UniProtKB-KW"/>
</dbReference>
<dbReference type="GO" id="GO:0008168">
    <property type="term" value="F:methyltransferase activity"/>
    <property type="evidence" value="ECO:0007669"/>
    <property type="project" value="UniProtKB-KW"/>
</dbReference>
<keyword evidence="1" id="KW-0808">Transferase</keyword>
<accession>A0ABW2FS36</accession>
<keyword evidence="1" id="KW-0489">Methyltransferase</keyword>
<dbReference type="InterPro" id="IPR007072">
    <property type="entry name" value="RNMT_CmcI"/>
</dbReference>
<dbReference type="Proteomes" id="UP001596435">
    <property type="component" value="Unassembled WGS sequence"/>
</dbReference>
<name>A0ABW2FS36_9ACTN</name>